<reference evidence="1 2" key="1">
    <citation type="journal article" date="2016" name="Environ. Microbiol.">
        <title>Genomic resolution of a cold subsurface aquifer community provides metabolic insights for novel microbes adapted to high CO concentrations.</title>
        <authorList>
            <person name="Probst A.J."/>
            <person name="Castelle C.J."/>
            <person name="Singh A."/>
            <person name="Brown C.T."/>
            <person name="Anantharaman K."/>
            <person name="Sharon I."/>
            <person name="Hug L.A."/>
            <person name="Burstein D."/>
            <person name="Emerson J.B."/>
            <person name="Thomas B.C."/>
            <person name="Banfield J.F."/>
        </authorList>
    </citation>
    <scope>NUCLEOTIDE SEQUENCE [LARGE SCALE GENOMIC DNA]</scope>
    <source>
        <strain evidence="1">CG2_30_33_16</strain>
    </source>
</reference>
<comment type="caution">
    <text evidence="1">The sequence shown here is derived from an EMBL/GenBank/DDBJ whole genome shotgun (WGS) entry which is preliminary data.</text>
</comment>
<sequence length="188" mass="22570">MRYLELRNRVKENIFTSLDVQKYFPNNSVQTITTQLYRFAKQNLIVQIKRELYCFEKDKVDELELAERLYQPSYISCESALNYYGIVPDIYQSVTNVTLITTKKINNDFGIYLYTKIKPELFFGFSKQQFSQGSHYAIAFPEKALLDYFYLRKINKIHDLRLDLKLINKKIYNKFLKQFPPWVQKIKI</sequence>
<name>A0A1J5HCD2_9BACT</name>
<protein>
    <recommendedName>
        <fullName evidence="3">AbiEi antitoxin C-terminal domain-containing protein</fullName>
    </recommendedName>
</protein>
<dbReference type="EMBL" id="MNZM01000101">
    <property type="protein sequence ID" value="OIP82873.1"/>
    <property type="molecule type" value="Genomic_DNA"/>
</dbReference>
<evidence type="ECO:0000313" key="1">
    <source>
        <dbReference type="EMBL" id="OIP82873.1"/>
    </source>
</evidence>
<organism evidence="1 2">
    <name type="scientific">Candidatus Roizmanbacteria bacterium CG2_30_33_16</name>
    <dbReference type="NCBI Taxonomy" id="1805340"/>
    <lineage>
        <taxon>Bacteria</taxon>
        <taxon>Candidatus Roizmaniibacteriota</taxon>
    </lineage>
</organism>
<proteinExistence type="predicted"/>
<evidence type="ECO:0000313" key="2">
    <source>
        <dbReference type="Proteomes" id="UP000183758"/>
    </source>
</evidence>
<accession>A0A1J5HCD2</accession>
<gene>
    <name evidence="1" type="ORF">AUK04_04040</name>
</gene>
<dbReference type="AlphaFoldDB" id="A0A1J5HCD2"/>
<evidence type="ECO:0008006" key="3">
    <source>
        <dbReference type="Google" id="ProtNLM"/>
    </source>
</evidence>
<dbReference type="Proteomes" id="UP000183758">
    <property type="component" value="Unassembled WGS sequence"/>
</dbReference>